<protein>
    <submittedName>
        <fullName evidence="1">Uncharacterized protein</fullName>
    </submittedName>
</protein>
<dbReference type="EMBL" id="UINC01081253">
    <property type="protein sequence ID" value="SVC24918.1"/>
    <property type="molecule type" value="Genomic_DNA"/>
</dbReference>
<organism evidence="1">
    <name type="scientific">marine metagenome</name>
    <dbReference type="NCBI Taxonomy" id="408172"/>
    <lineage>
        <taxon>unclassified sequences</taxon>
        <taxon>metagenomes</taxon>
        <taxon>ecological metagenomes</taxon>
    </lineage>
</organism>
<name>A0A382KKD1_9ZZZZ</name>
<accession>A0A382KKD1</accession>
<reference evidence="1" key="1">
    <citation type="submission" date="2018-05" db="EMBL/GenBank/DDBJ databases">
        <authorList>
            <person name="Lanie J.A."/>
            <person name="Ng W.-L."/>
            <person name="Kazmierczak K.M."/>
            <person name="Andrzejewski T.M."/>
            <person name="Davidsen T.M."/>
            <person name="Wayne K.J."/>
            <person name="Tettelin H."/>
            <person name="Glass J.I."/>
            <person name="Rusch D."/>
            <person name="Podicherti R."/>
            <person name="Tsui H.-C.T."/>
            <person name="Winkler M.E."/>
        </authorList>
    </citation>
    <scope>NUCLEOTIDE SEQUENCE</scope>
</reference>
<sequence length="47" mass="5605">MKSKGGPPAFAKYSKAWGRDWVQTRTREGRQEVRLRTLEEFRSHLEK</sequence>
<proteinExistence type="predicted"/>
<evidence type="ECO:0000313" key="1">
    <source>
        <dbReference type="EMBL" id="SVC24918.1"/>
    </source>
</evidence>
<gene>
    <name evidence="1" type="ORF">METZ01_LOCUS277772</name>
</gene>
<feature type="non-terminal residue" evidence="1">
    <location>
        <position position="47"/>
    </location>
</feature>
<dbReference type="AlphaFoldDB" id="A0A382KKD1"/>